<dbReference type="EMBL" id="METE01000001">
    <property type="protein sequence ID" value="OGB85626.1"/>
    <property type="molecule type" value="Genomic_DNA"/>
</dbReference>
<accession>A0A1F4PPW0</accession>
<keyword evidence="1" id="KW-0812">Transmembrane</keyword>
<gene>
    <name evidence="2" type="ORF">A2994_02555</name>
</gene>
<evidence type="ECO:0000313" key="3">
    <source>
        <dbReference type="Proteomes" id="UP000179010"/>
    </source>
</evidence>
<sequence length="388" mass="41516">MPKKKGLKHFDSWIAVGVVSIALIMTGMTVFNTAALSNTDNTTLFPSLYFDWRSQFISVASPSGPVEAGPKTHIAYYSINPDKHCLEYFYTSDTPTCIGWNSPGPLKSFKLDLEGTAVTNINGRMLTAEVSVPLKNVFHTLTSTVSQGSATMTFPEGFFPTYDQTTYGARVDIYVDATDVASGSTLRGLFAGMTGENGISIPYVSLDSYGVVGDSLNTPNPSHWVTITKPVLEVSLHPESPIGALPVQYSAEVARFILYAPSSAIGDVNMFSLRMSGSVVASILQPKGRYKMQYAYVYVGSNLIGISAWEPQGSDLVAYVNTSLGTVSSGTSKVVSIRTLLEGVHSGDTLTLTLDQLGPNAKVEFQTVPISGHTLTLTSSDKGGGKKK</sequence>
<name>A0A1F4PPW0_UNCK3</name>
<feature type="transmembrane region" description="Helical" evidence="1">
    <location>
        <begin position="12"/>
        <end position="31"/>
    </location>
</feature>
<dbReference type="AlphaFoldDB" id="A0A1F4PPW0"/>
<evidence type="ECO:0000256" key="1">
    <source>
        <dbReference type="SAM" id="Phobius"/>
    </source>
</evidence>
<evidence type="ECO:0000313" key="2">
    <source>
        <dbReference type="EMBL" id="OGB85626.1"/>
    </source>
</evidence>
<keyword evidence="1" id="KW-0472">Membrane</keyword>
<protein>
    <submittedName>
        <fullName evidence="2">Uncharacterized protein</fullName>
    </submittedName>
</protein>
<dbReference type="STRING" id="1798539.A2994_02555"/>
<keyword evidence="1" id="KW-1133">Transmembrane helix</keyword>
<organism evidence="2 3">
    <name type="scientific">candidate division Kazan bacterium RIFCSPLOWO2_01_FULL_48_13</name>
    <dbReference type="NCBI Taxonomy" id="1798539"/>
    <lineage>
        <taxon>Bacteria</taxon>
        <taxon>Bacteria division Kazan-3B-28</taxon>
    </lineage>
</organism>
<proteinExistence type="predicted"/>
<dbReference type="Proteomes" id="UP000179010">
    <property type="component" value="Unassembled WGS sequence"/>
</dbReference>
<comment type="caution">
    <text evidence="2">The sequence shown here is derived from an EMBL/GenBank/DDBJ whole genome shotgun (WGS) entry which is preliminary data.</text>
</comment>
<reference evidence="2 3" key="1">
    <citation type="journal article" date="2016" name="Nat. Commun.">
        <title>Thousands of microbial genomes shed light on interconnected biogeochemical processes in an aquifer system.</title>
        <authorList>
            <person name="Anantharaman K."/>
            <person name="Brown C.T."/>
            <person name="Hug L.A."/>
            <person name="Sharon I."/>
            <person name="Castelle C.J."/>
            <person name="Probst A.J."/>
            <person name="Thomas B.C."/>
            <person name="Singh A."/>
            <person name="Wilkins M.J."/>
            <person name="Karaoz U."/>
            <person name="Brodie E.L."/>
            <person name="Williams K.H."/>
            <person name="Hubbard S.S."/>
            <person name="Banfield J.F."/>
        </authorList>
    </citation>
    <scope>NUCLEOTIDE SEQUENCE [LARGE SCALE GENOMIC DNA]</scope>
</reference>